<name>A0ABW5PN17_9BACI</name>
<dbReference type="InterPro" id="IPR058247">
    <property type="entry name" value="DUF1453"/>
</dbReference>
<feature type="transmembrane region" description="Helical" evidence="1">
    <location>
        <begin position="37"/>
        <end position="53"/>
    </location>
</feature>
<feature type="transmembrane region" description="Helical" evidence="1">
    <location>
        <begin position="92"/>
        <end position="114"/>
    </location>
</feature>
<reference evidence="3" key="1">
    <citation type="journal article" date="2019" name="Int. J. Syst. Evol. Microbiol.">
        <title>The Global Catalogue of Microorganisms (GCM) 10K type strain sequencing project: providing services to taxonomists for standard genome sequencing and annotation.</title>
        <authorList>
            <consortium name="The Broad Institute Genomics Platform"/>
            <consortium name="The Broad Institute Genome Sequencing Center for Infectious Disease"/>
            <person name="Wu L."/>
            <person name="Ma J."/>
        </authorList>
    </citation>
    <scope>NUCLEOTIDE SEQUENCE [LARGE SCALE GENOMIC DNA]</scope>
    <source>
        <strain evidence="3">TISTR 2241</strain>
    </source>
</reference>
<accession>A0ABW5PN17</accession>
<keyword evidence="1" id="KW-0472">Membrane</keyword>
<dbReference type="Pfam" id="PF07301">
    <property type="entry name" value="DUF1453"/>
    <property type="match status" value="1"/>
</dbReference>
<keyword evidence="1" id="KW-1133">Transmembrane helix</keyword>
<keyword evidence="1" id="KW-0812">Transmembrane</keyword>
<dbReference type="RefSeq" id="WP_141190683.1">
    <property type="nucleotide sequence ID" value="NZ_JBHUMR010000006.1"/>
</dbReference>
<sequence>MFQQSYVVIIIVGLILFSIFRRIRRNIGWQPLNARKLLLRTIMFGIIGLVFFSESIFHPVIIISDVSGIVIGMILSYYSMVVTRFEQREGQWFYFPSTWIGSFVIAIFFGRMIYRVYQLFEMKGTISQINGVEAKDLQRYYMGDSWAAGILLIIFSYYISYYIHLLRKQKRLSQVGELLD</sequence>
<comment type="caution">
    <text evidence="2">The sequence shown here is derived from an EMBL/GenBank/DDBJ whole genome shotgun (WGS) entry which is preliminary data.</text>
</comment>
<organism evidence="2 3">
    <name type="scientific">Terrilactibacillus laevilacticus</name>
    <dbReference type="NCBI Taxonomy" id="1380157"/>
    <lineage>
        <taxon>Bacteria</taxon>
        <taxon>Bacillati</taxon>
        <taxon>Bacillota</taxon>
        <taxon>Bacilli</taxon>
        <taxon>Bacillales</taxon>
        <taxon>Bacillaceae</taxon>
        <taxon>Terrilactibacillus</taxon>
    </lineage>
</organism>
<gene>
    <name evidence="2" type="ORF">ACFSTF_01555</name>
</gene>
<protein>
    <submittedName>
        <fullName evidence="2">CcdC protein domain-containing protein</fullName>
    </submittedName>
</protein>
<dbReference type="Proteomes" id="UP001597458">
    <property type="component" value="Unassembled WGS sequence"/>
</dbReference>
<evidence type="ECO:0000256" key="1">
    <source>
        <dbReference type="SAM" id="Phobius"/>
    </source>
</evidence>
<evidence type="ECO:0000313" key="3">
    <source>
        <dbReference type="Proteomes" id="UP001597458"/>
    </source>
</evidence>
<evidence type="ECO:0000313" key="2">
    <source>
        <dbReference type="EMBL" id="MFD2616010.1"/>
    </source>
</evidence>
<feature type="transmembrane region" description="Helical" evidence="1">
    <location>
        <begin position="59"/>
        <end position="80"/>
    </location>
</feature>
<feature type="transmembrane region" description="Helical" evidence="1">
    <location>
        <begin position="145"/>
        <end position="163"/>
    </location>
</feature>
<dbReference type="EMBL" id="JBHUMR010000006">
    <property type="protein sequence ID" value="MFD2616010.1"/>
    <property type="molecule type" value="Genomic_DNA"/>
</dbReference>
<feature type="transmembrane region" description="Helical" evidence="1">
    <location>
        <begin position="6"/>
        <end position="23"/>
    </location>
</feature>
<proteinExistence type="predicted"/>
<keyword evidence="3" id="KW-1185">Reference proteome</keyword>